<comment type="subcellular location">
    <subcellularLocation>
        <location evidence="1 11">Cell outer membrane</location>
        <topology evidence="1 11">Multi-pass membrane protein</topology>
    </subcellularLocation>
</comment>
<dbReference type="PANTHER" id="PTHR32552:SF81">
    <property type="entry name" value="TONB-DEPENDENT OUTER MEMBRANE RECEPTOR"/>
    <property type="match status" value="1"/>
</dbReference>
<dbReference type="Pfam" id="PF07715">
    <property type="entry name" value="Plug"/>
    <property type="match status" value="1"/>
</dbReference>
<feature type="signal peptide" evidence="12">
    <location>
        <begin position="1"/>
        <end position="22"/>
    </location>
</feature>
<evidence type="ECO:0000256" key="6">
    <source>
        <dbReference type="ARBA" id="ARBA00023004"/>
    </source>
</evidence>
<evidence type="ECO:0000313" key="14">
    <source>
        <dbReference type="EMBL" id="SDZ96668.1"/>
    </source>
</evidence>
<dbReference type="STRING" id="551991.SAMN05192529_10569"/>
<dbReference type="GO" id="GO:0006826">
    <property type="term" value="P:iron ion transport"/>
    <property type="evidence" value="ECO:0007669"/>
    <property type="project" value="UniProtKB-KW"/>
</dbReference>
<evidence type="ECO:0000256" key="8">
    <source>
        <dbReference type="ARBA" id="ARBA00023077"/>
    </source>
</evidence>
<accession>A0A1H3XDP6</accession>
<keyword evidence="9 11" id="KW-0472">Membrane</keyword>
<dbReference type="Gene3D" id="2.40.170.20">
    <property type="entry name" value="TonB-dependent receptor, beta-barrel domain"/>
    <property type="match status" value="1"/>
</dbReference>
<evidence type="ECO:0000256" key="11">
    <source>
        <dbReference type="PROSITE-ProRule" id="PRU01360"/>
    </source>
</evidence>
<keyword evidence="10 11" id="KW-0998">Cell outer membrane</keyword>
<gene>
    <name evidence="14" type="ORF">SAMN05192529_10569</name>
</gene>
<proteinExistence type="inferred from homology"/>
<keyword evidence="12" id="KW-0732">Signal</keyword>
<dbReference type="InterPro" id="IPR037066">
    <property type="entry name" value="Plug_dom_sf"/>
</dbReference>
<dbReference type="SUPFAM" id="SSF56935">
    <property type="entry name" value="Porins"/>
    <property type="match status" value="1"/>
</dbReference>
<reference evidence="14 15" key="1">
    <citation type="submission" date="2016-10" db="EMBL/GenBank/DDBJ databases">
        <authorList>
            <person name="de Groot N.N."/>
        </authorList>
    </citation>
    <scope>NUCLEOTIDE SEQUENCE [LARGE SCALE GENOMIC DNA]</scope>
    <source>
        <strain evidence="14 15">Vu-144</strain>
    </source>
</reference>
<dbReference type="InterPro" id="IPR039426">
    <property type="entry name" value="TonB-dep_rcpt-like"/>
</dbReference>
<organism evidence="14 15">
    <name type="scientific">Arachidicoccus rhizosphaerae</name>
    <dbReference type="NCBI Taxonomy" id="551991"/>
    <lineage>
        <taxon>Bacteria</taxon>
        <taxon>Pseudomonadati</taxon>
        <taxon>Bacteroidota</taxon>
        <taxon>Chitinophagia</taxon>
        <taxon>Chitinophagales</taxon>
        <taxon>Chitinophagaceae</taxon>
        <taxon>Arachidicoccus</taxon>
    </lineage>
</organism>
<dbReference type="SUPFAM" id="SSF49464">
    <property type="entry name" value="Carboxypeptidase regulatory domain-like"/>
    <property type="match status" value="1"/>
</dbReference>
<keyword evidence="4" id="KW-0410">Iron transport</keyword>
<evidence type="ECO:0000256" key="3">
    <source>
        <dbReference type="ARBA" id="ARBA00022452"/>
    </source>
</evidence>
<feature type="chain" id="PRO_5011644896" evidence="12">
    <location>
        <begin position="23"/>
        <end position="1060"/>
    </location>
</feature>
<dbReference type="Pfam" id="PF13715">
    <property type="entry name" value="CarbopepD_reg_2"/>
    <property type="match status" value="1"/>
</dbReference>
<protein>
    <submittedName>
        <fullName evidence="14">TonB-linked outer membrane protein, SusC/RagA family</fullName>
    </submittedName>
</protein>
<dbReference type="OrthoDB" id="9768177at2"/>
<dbReference type="Gene3D" id="2.60.40.1120">
    <property type="entry name" value="Carboxypeptidase-like, regulatory domain"/>
    <property type="match status" value="1"/>
</dbReference>
<evidence type="ECO:0000313" key="15">
    <source>
        <dbReference type="Proteomes" id="UP000199041"/>
    </source>
</evidence>
<dbReference type="Gene3D" id="2.170.130.10">
    <property type="entry name" value="TonB-dependent receptor, plug domain"/>
    <property type="match status" value="1"/>
</dbReference>
<keyword evidence="15" id="KW-1185">Reference proteome</keyword>
<dbReference type="GO" id="GO:0009279">
    <property type="term" value="C:cell outer membrane"/>
    <property type="evidence" value="ECO:0007669"/>
    <property type="project" value="UniProtKB-SubCell"/>
</dbReference>
<evidence type="ECO:0000256" key="5">
    <source>
        <dbReference type="ARBA" id="ARBA00022692"/>
    </source>
</evidence>
<dbReference type="PROSITE" id="PS52016">
    <property type="entry name" value="TONB_DEPENDENT_REC_3"/>
    <property type="match status" value="1"/>
</dbReference>
<evidence type="ECO:0000256" key="12">
    <source>
        <dbReference type="SAM" id="SignalP"/>
    </source>
</evidence>
<comment type="similarity">
    <text evidence="11">Belongs to the TonB-dependent receptor family.</text>
</comment>
<sequence>MRHVFAILLTFIMCIGVSVSYAQTKINCSGVVIDKVTNAPMVGVSIIIQKTHKVVGKTDDNGKYTIEVPEGTKLLFSYVNYANSLADASADFMEISMNLKDDGDLKDVAVVGFRKVSREANTGSSVIISGKDLQDVPAASVADLLQGKVAGLNIQNNNGSPGARGSIFLRGLSNISVTGSGANGYLTPTSPLFVIDGVPVDMNTEYQYGFNQGGPGISPLSLIPVEDIEKVEVLKDAAATALWGSRGAYGVILVTTKRGKSEVPIVSYQGQFYYSDIPRLRDVIGGKEERMLRIRQLLAYDTSYADALQKINSSPYLSDSLNAYYNNSTNWQAVFYKPTYNYSHNFNISGGSQKFNYKVNMGIYDQSGIVENTGLTRYSLNMNTRYQPSEKFILTAAINSGLAQKRNGSGNSLIQDGVASGTNASSLLPAPSQYSANNDALASISVRDDNKTIQVQPSINIQWTPVQGLQFQTEANYNFNTGISDNFKPSLINDGNGLTTSFHSRTNSLYNRNSINYIKSIEKDGEGVHNFTVFAFNEIQENTYRADQSKLSGSANDYLTGPNGYNWYASVAGTFDDATETRNVAYGGAFSYNYKLRYVLDFQYRVDATSTNGPNIGSKKSPNISARWNMQNEKWTKSWKWMNESSFRFSYGTTLIPTGTIFDVYGKFNPGTNYNGQQTIVSDFSNAPNVNFKSYTNTSFDLGYEGTFFNNRLSVMYDFYYISKDNQTYANSLANTTGYAQITTNDVSLVSYGNEFTVSLRSKPSNDENKFSWNISANAALNKNILTHLPDNVRQIIKNDASTGYFPVLYRVGNNPLQTMVYNTVGVYPTNSSVAVDPLTGRPIQVGVGSNVFLGAGDPRWTDLNGDYIIDENDLLVLGNPMPKVTGGFTIYLKYKQWSLNTNVSATLFRDVINTALAGKFEHFKDPLFTGSNSSLSNNGVLVPIDQYDYWKTDGDVATYPNPYDYLNSAVNPYRYNQTLFFEDGSYWKLNNVTLSYTVDRKWSQRFGISSARFFFTGANLLIISPYSGSSPENVTDLGFDNANGYPNAKNYVIGLSVQF</sequence>
<dbReference type="EMBL" id="FNQY01000005">
    <property type="protein sequence ID" value="SDZ96668.1"/>
    <property type="molecule type" value="Genomic_DNA"/>
</dbReference>
<dbReference type="NCBIfam" id="TIGR04056">
    <property type="entry name" value="OMP_RagA_SusC"/>
    <property type="match status" value="1"/>
</dbReference>
<dbReference type="InterPro" id="IPR012910">
    <property type="entry name" value="Plug_dom"/>
</dbReference>
<keyword evidence="5 11" id="KW-0812">Transmembrane</keyword>
<keyword evidence="2 11" id="KW-0813">Transport</keyword>
<dbReference type="PANTHER" id="PTHR32552">
    <property type="entry name" value="FERRICHROME IRON RECEPTOR-RELATED"/>
    <property type="match status" value="1"/>
</dbReference>
<evidence type="ECO:0000256" key="4">
    <source>
        <dbReference type="ARBA" id="ARBA00022496"/>
    </source>
</evidence>
<dbReference type="InterPro" id="IPR023996">
    <property type="entry name" value="TonB-dep_OMP_SusC/RagA"/>
</dbReference>
<dbReference type="InterPro" id="IPR008969">
    <property type="entry name" value="CarboxyPept-like_regulatory"/>
</dbReference>
<evidence type="ECO:0000256" key="9">
    <source>
        <dbReference type="ARBA" id="ARBA00023136"/>
    </source>
</evidence>
<keyword evidence="7" id="KW-0406">Ion transport</keyword>
<dbReference type="Proteomes" id="UP000199041">
    <property type="component" value="Unassembled WGS sequence"/>
</dbReference>
<evidence type="ECO:0000256" key="1">
    <source>
        <dbReference type="ARBA" id="ARBA00004571"/>
    </source>
</evidence>
<feature type="domain" description="TonB-dependent receptor plug" evidence="13">
    <location>
        <begin position="121"/>
        <end position="251"/>
    </location>
</feature>
<keyword evidence="6" id="KW-0408">Iron</keyword>
<evidence type="ECO:0000259" key="13">
    <source>
        <dbReference type="Pfam" id="PF07715"/>
    </source>
</evidence>
<evidence type="ECO:0000256" key="10">
    <source>
        <dbReference type="ARBA" id="ARBA00023237"/>
    </source>
</evidence>
<evidence type="ECO:0000256" key="2">
    <source>
        <dbReference type="ARBA" id="ARBA00022448"/>
    </source>
</evidence>
<dbReference type="AlphaFoldDB" id="A0A1H3XDP6"/>
<keyword evidence="3 11" id="KW-1134">Transmembrane beta strand</keyword>
<name>A0A1H3XDP6_9BACT</name>
<dbReference type="InterPro" id="IPR023997">
    <property type="entry name" value="TonB-dep_OMP_SusC/RagA_CS"/>
</dbReference>
<dbReference type="NCBIfam" id="TIGR04057">
    <property type="entry name" value="SusC_RagA_signa"/>
    <property type="match status" value="1"/>
</dbReference>
<evidence type="ECO:0000256" key="7">
    <source>
        <dbReference type="ARBA" id="ARBA00023065"/>
    </source>
</evidence>
<keyword evidence="8" id="KW-0798">TonB box</keyword>
<dbReference type="InterPro" id="IPR036942">
    <property type="entry name" value="Beta-barrel_TonB_sf"/>
</dbReference>